<accession>D6TQH6</accession>
<sequence>MPTPPDKPHKKKPKLTTASFAHNGYMLVEEAPPFDPRQIQFMKKKDLQRYDDEPEPKKGSVLLSIGGGLFIGLLLLMFTVNVLLPAWNGLQAQWHYGDAHISHYEQSGHHFIGEVYQGFVTVYDILEGHPEKAQTFMLQSATDNAVVQFETRDVNNDGIPDVTVGTKGSPIGVTLYGTKDNSFAKQPPESTK</sequence>
<comment type="caution">
    <text evidence="2">The sequence shown here is derived from an EMBL/GenBank/DDBJ whole genome shotgun (WGS) entry which is preliminary data.</text>
</comment>
<proteinExistence type="predicted"/>
<keyword evidence="3" id="KW-1185">Reference proteome</keyword>
<gene>
    <name evidence="2" type="ORF">Krac_8987</name>
</gene>
<dbReference type="Proteomes" id="UP000004508">
    <property type="component" value="Unassembled WGS sequence"/>
</dbReference>
<name>D6TQH6_KTERA</name>
<dbReference type="AlphaFoldDB" id="D6TQH6"/>
<dbReference type="InParanoid" id="D6TQH6"/>
<dbReference type="EMBL" id="ADVG01000002">
    <property type="protein sequence ID" value="EFH87643.1"/>
    <property type="molecule type" value="Genomic_DNA"/>
</dbReference>
<keyword evidence="1" id="KW-1133">Transmembrane helix</keyword>
<reference evidence="2 3" key="1">
    <citation type="journal article" date="2011" name="Stand. Genomic Sci.">
        <title>Non-contiguous finished genome sequence and contextual data of the filamentous soil bacterium Ktedonobacter racemifer type strain (SOSP1-21).</title>
        <authorList>
            <person name="Chang Y.J."/>
            <person name="Land M."/>
            <person name="Hauser L."/>
            <person name="Chertkov O."/>
            <person name="Del Rio T.G."/>
            <person name="Nolan M."/>
            <person name="Copeland A."/>
            <person name="Tice H."/>
            <person name="Cheng J.F."/>
            <person name="Lucas S."/>
            <person name="Han C."/>
            <person name="Goodwin L."/>
            <person name="Pitluck S."/>
            <person name="Ivanova N."/>
            <person name="Ovchinikova G."/>
            <person name="Pati A."/>
            <person name="Chen A."/>
            <person name="Palaniappan K."/>
            <person name="Mavromatis K."/>
            <person name="Liolios K."/>
            <person name="Brettin T."/>
            <person name="Fiebig A."/>
            <person name="Rohde M."/>
            <person name="Abt B."/>
            <person name="Goker M."/>
            <person name="Detter J.C."/>
            <person name="Woyke T."/>
            <person name="Bristow J."/>
            <person name="Eisen J.A."/>
            <person name="Markowitz V."/>
            <person name="Hugenholtz P."/>
            <person name="Kyrpides N.C."/>
            <person name="Klenk H.P."/>
            <person name="Lapidus A."/>
        </authorList>
    </citation>
    <scope>NUCLEOTIDE SEQUENCE [LARGE SCALE GENOMIC DNA]</scope>
    <source>
        <strain evidence="3">DSM 44963</strain>
    </source>
</reference>
<evidence type="ECO:0000256" key="1">
    <source>
        <dbReference type="SAM" id="Phobius"/>
    </source>
</evidence>
<protein>
    <recommendedName>
        <fullName evidence="4">VCBS repeat-containing protein</fullName>
    </recommendedName>
</protein>
<keyword evidence="1" id="KW-0812">Transmembrane</keyword>
<organism evidence="2 3">
    <name type="scientific">Ktedonobacter racemifer DSM 44963</name>
    <dbReference type="NCBI Taxonomy" id="485913"/>
    <lineage>
        <taxon>Bacteria</taxon>
        <taxon>Bacillati</taxon>
        <taxon>Chloroflexota</taxon>
        <taxon>Ktedonobacteria</taxon>
        <taxon>Ktedonobacterales</taxon>
        <taxon>Ktedonobacteraceae</taxon>
        <taxon>Ktedonobacter</taxon>
    </lineage>
</organism>
<evidence type="ECO:0008006" key="4">
    <source>
        <dbReference type="Google" id="ProtNLM"/>
    </source>
</evidence>
<feature type="transmembrane region" description="Helical" evidence="1">
    <location>
        <begin position="61"/>
        <end position="84"/>
    </location>
</feature>
<evidence type="ECO:0000313" key="2">
    <source>
        <dbReference type="EMBL" id="EFH87643.1"/>
    </source>
</evidence>
<dbReference type="STRING" id="485913.Krac_8987"/>
<keyword evidence="1" id="KW-0472">Membrane</keyword>
<evidence type="ECO:0000313" key="3">
    <source>
        <dbReference type="Proteomes" id="UP000004508"/>
    </source>
</evidence>